<feature type="region of interest" description="Disordered" evidence="5">
    <location>
        <begin position="162"/>
        <end position="193"/>
    </location>
</feature>
<name>A0A6I8NT78_ORNAN</name>
<evidence type="ECO:0000256" key="4">
    <source>
        <dbReference type="ARBA" id="ARBA00047353"/>
    </source>
</evidence>
<dbReference type="Bgee" id="ENSOANG00000006912">
    <property type="expression patterns" value="Expressed in cerebellum and 7 other cell types or tissues"/>
</dbReference>
<organism evidence="6 7">
    <name type="scientific">Ornithorhynchus anatinus</name>
    <name type="common">Duckbill platypus</name>
    <dbReference type="NCBI Taxonomy" id="9258"/>
    <lineage>
        <taxon>Eukaryota</taxon>
        <taxon>Metazoa</taxon>
        <taxon>Chordata</taxon>
        <taxon>Craniata</taxon>
        <taxon>Vertebrata</taxon>
        <taxon>Euteleostomi</taxon>
        <taxon>Mammalia</taxon>
        <taxon>Monotremata</taxon>
        <taxon>Ornithorhynchidae</taxon>
        <taxon>Ornithorhynchus</taxon>
    </lineage>
</organism>
<comment type="catalytic activity">
    <reaction evidence="4">
        <text>n isopentenyl diphosphate + (2E,6E)-farnesyl diphosphate = a di-trans,poly-cis-polyprenyl diphosphate + n diphosphate</text>
        <dbReference type="Rhea" id="RHEA:53008"/>
        <dbReference type="Rhea" id="RHEA-COMP:19494"/>
        <dbReference type="ChEBI" id="CHEBI:33019"/>
        <dbReference type="ChEBI" id="CHEBI:128769"/>
        <dbReference type="ChEBI" id="CHEBI:136960"/>
        <dbReference type="ChEBI" id="CHEBI:175763"/>
        <dbReference type="EC" id="2.5.1.87"/>
    </reaction>
</comment>
<feature type="compositionally biased region" description="Low complexity" evidence="5">
    <location>
        <begin position="17"/>
        <end position="28"/>
    </location>
</feature>
<evidence type="ECO:0000256" key="1">
    <source>
        <dbReference type="ARBA" id="ARBA00005432"/>
    </source>
</evidence>
<evidence type="ECO:0000256" key="5">
    <source>
        <dbReference type="SAM" id="MobiDB-lite"/>
    </source>
</evidence>
<evidence type="ECO:0000256" key="3">
    <source>
        <dbReference type="ARBA" id="ARBA00022679"/>
    </source>
</evidence>
<proteinExistence type="inferred from homology"/>
<reference evidence="6" key="2">
    <citation type="submission" date="2025-09" db="UniProtKB">
        <authorList>
            <consortium name="Ensembl"/>
        </authorList>
    </citation>
    <scope>IDENTIFICATION</scope>
    <source>
        <strain evidence="6">Glennie</strain>
    </source>
</reference>
<accession>A0A6I8NT78</accession>
<dbReference type="PANTHER" id="PTHR10291">
    <property type="entry name" value="DEHYDRODOLICHYL DIPHOSPHATE SYNTHASE FAMILY MEMBER"/>
    <property type="match status" value="1"/>
</dbReference>
<keyword evidence="7" id="KW-1185">Reference proteome</keyword>
<dbReference type="GO" id="GO:0045547">
    <property type="term" value="F:ditrans,polycis-polyprenyl diphosphate synthase [(2E,6E)-farnesyl diphosphate specific] activity"/>
    <property type="evidence" value="ECO:0007669"/>
    <property type="project" value="UniProtKB-EC"/>
</dbReference>
<protein>
    <recommendedName>
        <fullName evidence="2">ditrans,polycis-polyprenyl diphosphate synthase [(2E,6E)-farnesyldiphosphate specific]</fullName>
        <ecNumber evidence="2">2.5.1.87</ecNumber>
    </recommendedName>
</protein>
<dbReference type="InterPro" id="IPR036424">
    <property type="entry name" value="UPP_synth-like_sf"/>
</dbReference>
<feature type="compositionally biased region" description="Gly residues" evidence="5">
    <location>
        <begin position="29"/>
        <end position="38"/>
    </location>
</feature>
<evidence type="ECO:0000313" key="7">
    <source>
        <dbReference type="Proteomes" id="UP000002279"/>
    </source>
</evidence>
<feature type="compositionally biased region" description="Gly residues" evidence="5">
    <location>
        <begin position="91"/>
        <end position="100"/>
    </location>
</feature>
<dbReference type="Proteomes" id="UP000002279">
    <property type="component" value="Unplaced"/>
</dbReference>
<dbReference type="PANTHER" id="PTHR10291:SF43">
    <property type="entry name" value="DEHYDRODOLICHYL DIPHOSPHATE SYNTHASE COMPLEX SUBUNIT DHDDS"/>
    <property type="match status" value="1"/>
</dbReference>
<feature type="compositionally biased region" description="Gly residues" evidence="5">
    <location>
        <begin position="50"/>
        <end position="59"/>
    </location>
</feature>
<dbReference type="GeneTree" id="ENSGT00390000007879"/>
<keyword evidence="3" id="KW-0808">Transferase</keyword>
<dbReference type="SUPFAM" id="SSF64005">
    <property type="entry name" value="Undecaprenyl diphosphate synthase"/>
    <property type="match status" value="1"/>
</dbReference>
<sequence>GARHVARQDRRLPTGPRPRAAHGAARRASGGGGGGGGAAAAAAAAAAAGARGGEGGGGGAERREEPAGSLRGPPARAPESQGDRRRLSRDGGPGSCGPAGGTMSWIREGELSLIERLCANIIKAGPMPKHIAFIMDGNRRYAQKCQVERQQGHSQGFDKLAEVGDASRGRHPVLRSQARRGGPTCGASLGRIS</sequence>
<evidence type="ECO:0000256" key="2">
    <source>
        <dbReference type="ARBA" id="ARBA00012596"/>
    </source>
</evidence>
<dbReference type="Gene3D" id="3.40.1180.10">
    <property type="entry name" value="Decaprenyl diphosphate synthase-like"/>
    <property type="match status" value="1"/>
</dbReference>
<dbReference type="EC" id="2.5.1.87" evidence="2"/>
<dbReference type="Pfam" id="PF01255">
    <property type="entry name" value="Prenyltransf"/>
    <property type="match status" value="1"/>
</dbReference>
<dbReference type="Ensembl" id="ENSOANT00000060170.1">
    <property type="protein sequence ID" value="ENSOANP00000044180.1"/>
    <property type="gene ID" value="ENSOANG00000006912.3"/>
</dbReference>
<gene>
    <name evidence="6" type="primary">DHDDS</name>
</gene>
<comment type="similarity">
    <text evidence="1">Belongs to the UPP synthase family.</text>
</comment>
<dbReference type="AlphaFoldDB" id="A0A6I8NT78"/>
<feature type="compositionally biased region" description="Low complexity" evidence="5">
    <location>
        <begin position="39"/>
        <end position="49"/>
    </location>
</feature>
<reference evidence="6" key="1">
    <citation type="submission" date="2025-08" db="UniProtKB">
        <authorList>
            <consortium name="Ensembl"/>
        </authorList>
    </citation>
    <scope>IDENTIFICATION</scope>
    <source>
        <strain evidence="6">Glennie</strain>
    </source>
</reference>
<feature type="region of interest" description="Disordered" evidence="5">
    <location>
        <begin position="1"/>
        <end position="102"/>
    </location>
</feature>
<dbReference type="InterPro" id="IPR001441">
    <property type="entry name" value="UPP_synth-like"/>
</dbReference>
<feature type="compositionally biased region" description="Basic and acidic residues" evidence="5">
    <location>
        <begin position="1"/>
        <end position="12"/>
    </location>
</feature>
<evidence type="ECO:0000313" key="6">
    <source>
        <dbReference type="Ensembl" id="ENSOANP00000044180.1"/>
    </source>
</evidence>